<evidence type="ECO:0000313" key="3">
    <source>
        <dbReference type="Proteomes" id="UP000521943"/>
    </source>
</evidence>
<organism evidence="2 3">
    <name type="scientific">Ephemerocybe angulata</name>
    <dbReference type="NCBI Taxonomy" id="980116"/>
    <lineage>
        <taxon>Eukaryota</taxon>
        <taxon>Fungi</taxon>
        <taxon>Dikarya</taxon>
        <taxon>Basidiomycota</taxon>
        <taxon>Agaricomycotina</taxon>
        <taxon>Agaricomycetes</taxon>
        <taxon>Agaricomycetidae</taxon>
        <taxon>Agaricales</taxon>
        <taxon>Agaricineae</taxon>
        <taxon>Psathyrellaceae</taxon>
        <taxon>Ephemerocybe</taxon>
    </lineage>
</organism>
<reference evidence="2 3" key="1">
    <citation type="submission" date="2020-07" db="EMBL/GenBank/DDBJ databases">
        <title>Comparative genomics of pyrophilous fungi reveals a link between fire events and developmental genes.</title>
        <authorList>
            <consortium name="DOE Joint Genome Institute"/>
            <person name="Steindorff A.S."/>
            <person name="Carver A."/>
            <person name="Calhoun S."/>
            <person name="Stillman K."/>
            <person name="Liu H."/>
            <person name="Lipzen A."/>
            <person name="Pangilinan J."/>
            <person name="Labutti K."/>
            <person name="Bruns T.D."/>
            <person name="Grigoriev I.V."/>
        </authorList>
    </citation>
    <scope>NUCLEOTIDE SEQUENCE [LARGE SCALE GENOMIC DNA]</scope>
    <source>
        <strain evidence="2 3">CBS 144469</strain>
    </source>
</reference>
<accession>A0A8H6MFK5</accession>
<gene>
    <name evidence="2" type="ORF">DFP72DRAFT_840301</name>
</gene>
<dbReference type="EMBL" id="JACGCI010000004">
    <property type="protein sequence ID" value="KAF6764194.1"/>
    <property type="molecule type" value="Genomic_DNA"/>
</dbReference>
<feature type="compositionally biased region" description="Polar residues" evidence="1">
    <location>
        <begin position="331"/>
        <end position="359"/>
    </location>
</feature>
<evidence type="ECO:0000256" key="1">
    <source>
        <dbReference type="SAM" id="MobiDB-lite"/>
    </source>
</evidence>
<feature type="region of interest" description="Disordered" evidence="1">
    <location>
        <begin position="325"/>
        <end position="378"/>
    </location>
</feature>
<evidence type="ECO:0000313" key="2">
    <source>
        <dbReference type="EMBL" id="KAF6764194.1"/>
    </source>
</evidence>
<keyword evidence="3" id="KW-1185">Reference proteome</keyword>
<dbReference type="AlphaFoldDB" id="A0A8H6MFK5"/>
<name>A0A8H6MFK5_9AGAR</name>
<dbReference type="OrthoDB" id="3116934at2759"/>
<comment type="caution">
    <text evidence="2">The sequence shown here is derived from an EMBL/GenBank/DDBJ whole genome shotgun (WGS) entry which is preliminary data.</text>
</comment>
<sequence length="569" mass="62215">MPNNRQHSHSGNSLATVLTQWSLHQWEFKSAVVTHLEPGFPISRRHSIFIPPSQNIIPKQEPSINRRRFGLNILALFACHLLNNSENLDKKVQSASKISGRTYCSHKVLQKTEIVDCQSPRCALSRAHPSEEHANIPGICKCRRYLSGPTVTSVGEKNSTSKCTECTNPPVYVNSGQPKRMRKLPCSKPVGKNSKFDSELKFPASWCSAADSESSDPLNFTLVNHDVQIFNAVVRLEIMVYCPLAVSLVSNSDLNLLKIQVRLVAVRPGASGSGGGTNFMIKATSRLLLRRLKAPPLPDLPNPCSHPTPVGLAYRLSQMAHPYSAPYPSPLSRSPTISGRSTSARPHNSSSNEAPSSHPESAGYYEGSGTLDSEGLNSPTLSNASIQSIVSPNVLSSGGYGNGPGFMGPNGTGATNSATFHQRLLDNLLQTGFVEEQLGWMVRSTLDLVGQLIVLNHQRSALHSAYEHVSCNFDLRPIHTIVNAMLSQAFSMRNMTSHVHRDNSGWTPHCQAAPFPPPPTSDPRHYLSHNQLRQLGSCFCLDPSSFHPVVQEMWETGNPRPNLARILAA</sequence>
<proteinExistence type="predicted"/>
<protein>
    <submittedName>
        <fullName evidence="2">Uncharacterized protein</fullName>
    </submittedName>
</protein>
<dbReference type="Proteomes" id="UP000521943">
    <property type="component" value="Unassembled WGS sequence"/>
</dbReference>